<evidence type="ECO:0000256" key="1">
    <source>
        <dbReference type="ARBA" id="ARBA00007169"/>
    </source>
</evidence>
<feature type="domain" description="Thioesterase TesA-like" evidence="3">
    <location>
        <begin position="26"/>
        <end position="248"/>
    </location>
</feature>
<evidence type="ECO:0000313" key="4">
    <source>
        <dbReference type="EMBL" id="GGY62478.1"/>
    </source>
</evidence>
<keyword evidence="2" id="KW-0378">Hydrolase</keyword>
<dbReference type="PANTHER" id="PTHR11487:SF0">
    <property type="entry name" value="S-ACYL FATTY ACID SYNTHASE THIOESTERASE, MEDIUM CHAIN"/>
    <property type="match status" value="1"/>
</dbReference>
<name>A0ABQ3ASD3_9ACTN</name>
<accession>A0ABQ3ASD3</accession>
<evidence type="ECO:0000313" key="5">
    <source>
        <dbReference type="Proteomes" id="UP000600946"/>
    </source>
</evidence>
<dbReference type="Pfam" id="PF00975">
    <property type="entry name" value="Thioesterase"/>
    <property type="match status" value="1"/>
</dbReference>
<organism evidence="4 5">
    <name type="scientific">Streptomyces xanthochromogenes</name>
    <dbReference type="NCBI Taxonomy" id="67384"/>
    <lineage>
        <taxon>Bacteria</taxon>
        <taxon>Bacillati</taxon>
        <taxon>Actinomycetota</taxon>
        <taxon>Actinomycetes</taxon>
        <taxon>Kitasatosporales</taxon>
        <taxon>Streptomycetaceae</taxon>
        <taxon>Streptomyces</taxon>
    </lineage>
</organism>
<dbReference type="RefSeq" id="WP_190029052.1">
    <property type="nucleotide sequence ID" value="NZ_BMUU01000015.1"/>
</dbReference>
<evidence type="ECO:0000256" key="2">
    <source>
        <dbReference type="ARBA" id="ARBA00022801"/>
    </source>
</evidence>
<proteinExistence type="inferred from homology"/>
<dbReference type="Proteomes" id="UP000600946">
    <property type="component" value="Unassembled WGS sequence"/>
</dbReference>
<dbReference type="SMART" id="SM00824">
    <property type="entry name" value="PKS_TE"/>
    <property type="match status" value="1"/>
</dbReference>
<comment type="similarity">
    <text evidence="1">Belongs to the thioesterase family.</text>
</comment>
<protein>
    <submittedName>
        <fullName evidence="4">Thioesterase</fullName>
    </submittedName>
</protein>
<keyword evidence="5" id="KW-1185">Reference proteome</keyword>
<sequence>MGNEWLRRFTPPGGGPRPAADAIRLICFPHAGGAASSYLSLATALTPAVDVLAVQYPGRQDRRREAPIEDIGRMAEALADEMRGQTEKPYAFFGHSMGAVLAYETACRLDERHLRGPAALILSGRGAPAPRPRLHDQLRTDADILAAVRRLGGASPQVLDDPEMREMVMPALRADYRAIGSYAWQPREPLDTPITVLIGDSDPVVTVEQAAAWADFTTATTRTHVFPGGHFYLDSHLPRVAATLTAALSRFAPAAATFPGK</sequence>
<comment type="caution">
    <text evidence="4">The sequence shown here is derived from an EMBL/GenBank/DDBJ whole genome shotgun (WGS) entry which is preliminary data.</text>
</comment>
<dbReference type="InterPro" id="IPR012223">
    <property type="entry name" value="TEII"/>
</dbReference>
<dbReference type="InterPro" id="IPR029058">
    <property type="entry name" value="AB_hydrolase_fold"/>
</dbReference>
<dbReference type="GeneID" id="96294539"/>
<evidence type="ECO:0000259" key="3">
    <source>
        <dbReference type="SMART" id="SM00824"/>
    </source>
</evidence>
<dbReference type="PANTHER" id="PTHR11487">
    <property type="entry name" value="THIOESTERASE"/>
    <property type="match status" value="1"/>
</dbReference>
<gene>
    <name evidence="4" type="ORF">GCM10010326_66710</name>
</gene>
<dbReference type="SUPFAM" id="SSF53474">
    <property type="entry name" value="alpha/beta-Hydrolases"/>
    <property type="match status" value="1"/>
</dbReference>
<dbReference type="EMBL" id="BMUU01000015">
    <property type="protein sequence ID" value="GGY62478.1"/>
    <property type="molecule type" value="Genomic_DNA"/>
</dbReference>
<dbReference type="InterPro" id="IPR001031">
    <property type="entry name" value="Thioesterase"/>
</dbReference>
<dbReference type="InterPro" id="IPR020802">
    <property type="entry name" value="TesA-like"/>
</dbReference>
<reference evidence="5" key="1">
    <citation type="journal article" date="2019" name="Int. J. Syst. Evol. Microbiol.">
        <title>The Global Catalogue of Microorganisms (GCM) 10K type strain sequencing project: providing services to taxonomists for standard genome sequencing and annotation.</title>
        <authorList>
            <consortium name="The Broad Institute Genomics Platform"/>
            <consortium name="The Broad Institute Genome Sequencing Center for Infectious Disease"/>
            <person name="Wu L."/>
            <person name="Ma J."/>
        </authorList>
    </citation>
    <scope>NUCLEOTIDE SEQUENCE [LARGE SCALE GENOMIC DNA]</scope>
    <source>
        <strain evidence="5">JCM 4594</strain>
    </source>
</reference>
<dbReference type="Gene3D" id="3.40.50.1820">
    <property type="entry name" value="alpha/beta hydrolase"/>
    <property type="match status" value="1"/>
</dbReference>